<name>A0ACC1WND3_MELAZ</name>
<reference evidence="1 2" key="1">
    <citation type="journal article" date="2023" name="Science">
        <title>Complex scaffold remodeling in plant triterpene biosynthesis.</title>
        <authorList>
            <person name="De La Pena R."/>
            <person name="Hodgson H."/>
            <person name="Liu J.C."/>
            <person name="Stephenson M.J."/>
            <person name="Martin A.C."/>
            <person name="Owen C."/>
            <person name="Harkess A."/>
            <person name="Leebens-Mack J."/>
            <person name="Jimenez L.E."/>
            <person name="Osbourn A."/>
            <person name="Sattely E.S."/>
        </authorList>
    </citation>
    <scope>NUCLEOTIDE SEQUENCE [LARGE SCALE GENOMIC DNA]</scope>
    <source>
        <strain evidence="2">cv. JPN11</strain>
        <tissue evidence="1">Leaf</tissue>
    </source>
</reference>
<sequence>MSLSPSRTRINGDSDNPSRNYQLYWCYQCHRSVRISSTDPAEIICPRCLGQFVSEIEISRPRLVVDFTAFDPSPEARLLEALSLILDPPIRRFDHGLFDDNNQPRGRSWFRRRNNYIDPEPDILEDSIRRGRGRNRSIDGQDTNEQPALPYRPRTWIVLRPAEPSTAIEPTLRRPDNPVRRGVTPRDYFFGPGLHQLIEEITQNDRPGRPPAPEPAIEAIPKVKITDSHLINDSDCPVCKEEFKVGGEARELPCKHIYHSECIVPWLRLHNSCPVCRYEVPVAVTGESGSHNVDSEDDDDGDRRRRCLRWLALMWPFRARYRRINPHGEAVDNTTSSSSQAAPSRWRHCTVL</sequence>
<keyword evidence="2" id="KW-1185">Reference proteome</keyword>
<evidence type="ECO:0000313" key="2">
    <source>
        <dbReference type="Proteomes" id="UP001164539"/>
    </source>
</evidence>
<accession>A0ACC1WND3</accession>
<dbReference type="Proteomes" id="UP001164539">
    <property type="component" value="Chromosome 14"/>
</dbReference>
<gene>
    <name evidence="1" type="ORF">OWV82_023995</name>
</gene>
<proteinExistence type="predicted"/>
<organism evidence="1 2">
    <name type="scientific">Melia azedarach</name>
    <name type="common">Chinaberry tree</name>
    <dbReference type="NCBI Taxonomy" id="155640"/>
    <lineage>
        <taxon>Eukaryota</taxon>
        <taxon>Viridiplantae</taxon>
        <taxon>Streptophyta</taxon>
        <taxon>Embryophyta</taxon>
        <taxon>Tracheophyta</taxon>
        <taxon>Spermatophyta</taxon>
        <taxon>Magnoliopsida</taxon>
        <taxon>eudicotyledons</taxon>
        <taxon>Gunneridae</taxon>
        <taxon>Pentapetalae</taxon>
        <taxon>rosids</taxon>
        <taxon>malvids</taxon>
        <taxon>Sapindales</taxon>
        <taxon>Meliaceae</taxon>
        <taxon>Melia</taxon>
    </lineage>
</organism>
<dbReference type="EMBL" id="CM051407">
    <property type="protein sequence ID" value="KAJ4700647.1"/>
    <property type="molecule type" value="Genomic_DNA"/>
</dbReference>
<protein>
    <submittedName>
        <fullName evidence="1">E3 ubiquitin-protein ligase RING1-like</fullName>
    </submittedName>
</protein>
<evidence type="ECO:0000313" key="1">
    <source>
        <dbReference type="EMBL" id="KAJ4700647.1"/>
    </source>
</evidence>
<comment type="caution">
    <text evidence="1">The sequence shown here is derived from an EMBL/GenBank/DDBJ whole genome shotgun (WGS) entry which is preliminary data.</text>
</comment>